<keyword evidence="3" id="KW-0862">Zinc</keyword>
<keyword evidence="2 4" id="KW-0863">Zinc-finger</keyword>
<dbReference type="InterPro" id="IPR013083">
    <property type="entry name" value="Znf_RING/FYVE/PHD"/>
</dbReference>
<evidence type="ECO:0000313" key="7">
    <source>
        <dbReference type="Proteomes" id="UP000694419"/>
    </source>
</evidence>
<dbReference type="Proteomes" id="UP000694419">
    <property type="component" value="Unplaced"/>
</dbReference>
<dbReference type="SUPFAM" id="SSF57850">
    <property type="entry name" value="RING/U-box"/>
    <property type="match status" value="1"/>
</dbReference>
<dbReference type="AlphaFoldDB" id="A0A8C3K6M9"/>
<dbReference type="PANTHER" id="PTHR24103">
    <property type="entry name" value="E3 UBIQUITIN-PROTEIN LIGASE TRIM"/>
    <property type="match status" value="1"/>
</dbReference>
<keyword evidence="1" id="KW-0479">Metal-binding</keyword>
<organism evidence="6 7">
    <name type="scientific">Calidris pygmaea</name>
    <name type="common">Spoon-billed sandpiper</name>
    <dbReference type="NCBI Taxonomy" id="425635"/>
    <lineage>
        <taxon>Eukaryota</taxon>
        <taxon>Metazoa</taxon>
        <taxon>Chordata</taxon>
        <taxon>Craniata</taxon>
        <taxon>Vertebrata</taxon>
        <taxon>Euteleostomi</taxon>
        <taxon>Archelosauria</taxon>
        <taxon>Archosauria</taxon>
        <taxon>Dinosauria</taxon>
        <taxon>Saurischia</taxon>
        <taxon>Theropoda</taxon>
        <taxon>Coelurosauria</taxon>
        <taxon>Aves</taxon>
        <taxon>Neognathae</taxon>
        <taxon>Neoaves</taxon>
        <taxon>Charadriiformes</taxon>
        <taxon>Scolopacidae</taxon>
        <taxon>Calidris</taxon>
    </lineage>
</organism>
<evidence type="ECO:0000259" key="5">
    <source>
        <dbReference type="PROSITE" id="PS50089"/>
    </source>
</evidence>
<dbReference type="InterPro" id="IPR050143">
    <property type="entry name" value="TRIM/RBCC"/>
</dbReference>
<accession>A0A8C3K6M9</accession>
<reference evidence="6" key="2">
    <citation type="submission" date="2025-09" db="UniProtKB">
        <authorList>
            <consortium name="Ensembl"/>
        </authorList>
    </citation>
    <scope>IDENTIFICATION</scope>
</reference>
<keyword evidence="7" id="KW-1185">Reference proteome</keyword>
<dbReference type="Gene3D" id="3.30.40.10">
    <property type="entry name" value="Zinc/RING finger domain, C3HC4 (zinc finger)"/>
    <property type="match status" value="1"/>
</dbReference>
<feature type="domain" description="RING-type" evidence="5">
    <location>
        <begin position="24"/>
        <end position="48"/>
    </location>
</feature>
<dbReference type="Ensembl" id="ENSCPGT00000020230.1">
    <property type="protein sequence ID" value="ENSCPGP00000018493.1"/>
    <property type="gene ID" value="ENSCPGG00000012926.1"/>
</dbReference>
<evidence type="ECO:0000256" key="4">
    <source>
        <dbReference type="PROSITE-ProRule" id="PRU00175"/>
    </source>
</evidence>
<proteinExistence type="predicted"/>
<dbReference type="InterPro" id="IPR027370">
    <property type="entry name" value="Znf-RING_euk"/>
</dbReference>
<dbReference type="InterPro" id="IPR001841">
    <property type="entry name" value="Znf_RING"/>
</dbReference>
<evidence type="ECO:0000256" key="3">
    <source>
        <dbReference type="ARBA" id="ARBA00022833"/>
    </source>
</evidence>
<sequence>TSWRTSTRWCPGSAARSLQDELTCPVCLEYFNDPVLVAECGHNFCRACEK</sequence>
<dbReference type="Pfam" id="PF13445">
    <property type="entry name" value="zf-RING_UBOX"/>
    <property type="match status" value="1"/>
</dbReference>
<evidence type="ECO:0000256" key="2">
    <source>
        <dbReference type="ARBA" id="ARBA00022771"/>
    </source>
</evidence>
<reference evidence="6" key="1">
    <citation type="submission" date="2025-08" db="UniProtKB">
        <authorList>
            <consortium name="Ensembl"/>
        </authorList>
    </citation>
    <scope>IDENTIFICATION</scope>
</reference>
<dbReference type="GO" id="GO:0008270">
    <property type="term" value="F:zinc ion binding"/>
    <property type="evidence" value="ECO:0007669"/>
    <property type="project" value="UniProtKB-KW"/>
</dbReference>
<protein>
    <recommendedName>
        <fullName evidence="5">RING-type domain-containing protein</fullName>
    </recommendedName>
</protein>
<name>A0A8C3K6M9_9CHAR</name>
<evidence type="ECO:0000313" key="6">
    <source>
        <dbReference type="Ensembl" id="ENSCPGP00000018493.1"/>
    </source>
</evidence>
<evidence type="ECO:0000256" key="1">
    <source>
        <dbReference type="ARBA" id="ARBA00022723"/>
    </source>
</evidence>
<dbReference type="PROSITE" id="PS50089">
    <property type="entry name" value="ZF_RING_2"/>
    <property type="match status" value="1"/>
</dbReference>